<organism evidence="2 3">
    <name type="scientific">Macrophomina phaseolina</name>
    <dbReference type="NCBI Taxonomy" id="35725"/>
    <lineage>
        <taxon>Eukaryota</taxon>
        <taxon>Fungi</taxon>
        <taxon>Dikarya</taxon>
        <taxon>Ascomycota</taxon>
        <taxon>Pezizomycotina</taxon>
        <taxon>Dothideomycetes</taxon>
        <taxon>Dothideomycetes incertae sedis</taxon>
        <taxon>Botryosphaeriales</taxon>
        <taxon>Botryosphaeriaceae</taxon>
        <taxon>Macrophomina</taxon>
    </lineage>
</organism>
<accession>A0ABQ8FWK7</accession>
<evidence type="ECO:0000313" key="3">
    <source>
        <dbReference type="Proteomes" id="UP000774617"/>
    </source>
</evidence>
<comment type="caution">
    <text evidence="2">The sequence shown here is derived from an EMBL/GenBank/DDBJ whole genome shotgun (WGS) entry which is preliminary data.</text>
</comment>
<keyword evidence="3" id="KW-1185">Reference proteome</keyword>
<gene>
    <name evidence="2" type="ORF">B0J12DRAFT_316227</name>
</gene>
<dbReference type="Proteomes" id="UP000774617">
    <property type="component" value="Unassembled WGS sequence"/>
</dbReference>
<evidence type="ECO:0000256" key="1">
    <source>
        <dbReference type="SAM" id="MobiDB-lite"/>
    </source>
</evidence>
<sequence length="212" mass="24018">MTNGTITIASFAQHDDPPETIATDAAQPSEVDARFRHMDSAQIVEEVQKHYTTFAKSHNAKYSKSVAKSFGYSEEALAAVSQDANLGLSCGNPLAVASVREALCAGRNRHRPGQWCRLRRFPGRSQSRPKREGHRRRHEPGYACSCQQNQEFDQCSECLVCRIGYHRNRRPIGYRGLHHFKLRHQPCAQGRQTPRFQRNVPPSPARRPCCHL</sequence>
<feature type="region of interest" description="Disordered" evidence="1">
    <location>
        <begin position="1"/>
        <end position="20"/>
    </location>
</feature>
<protein>
    <submittedName>
        <fullName evidence="2">Uncharacterized protein</fullName>
    </submittedName>
</protein>
<proteinExistence type="predicted"/>
<feature type="compositionally biased region" description="Polar residues" evidence="1">
    <location>
        <begin position="1"/>
        <end position="10"/>
    </location>
</feature>
<evidence type="ECO:0000313" key="2">
    <source>
        <dbReference type="EMBL" id="KAH7031893.1"/>
    </source>
</evidence>
<name>A0ABQ8FWK7_9PEZI</name>
<feature type="region of interest" description="Disordered" evidence="1">
    <location>
        <begin position="191"/>
        <end position="212"/>
    </location>
</feature>
<dbReference type="EMBL" id="JAGTJR010000043">
    <property type="protein sequence ID" value="KAH7031893.1"/>
    <property type="molecule type" value="Genomic_DNA"/>
</dbReference>
<reference evidence="2 3" key="1">
    <citation type="journal article" date="2021" name="Nat. Commun.">
        <title>Genetic determinants of endophytism in the Arabidopsis root mycobiome.</title>
        <authorList>
            <person name="Mesny F."/>
            <person name="Miyauchi S."/>
            <person name="Thiergart T."/>
            <person name="Pickel B."/>
            <person name="Atanasova L."/>
            <person name="Karlsson M."/>
            <person name="Huettel B."/>
            <person name="Barry K.W."/>
            <person name="Haridas S."/>
            <person name="Chen C."/>
            <person name="Bauer D."/>
            <person name="Andreopoulos W."/>
            <person name="Pangilinan J."/>
            <person name="LaButti K."/>
            <person name="Riley R."/>
            <person name="Lipzen A."/>
            <person name="Clum A."/>
            <person name="Drula E."/>
            <person name="Henrissat B."/>
            <person name="Kohler A."/>
            <person name="Grigoriev I.V."/>
            <person name="Martin F.M."/>
            <person name="Hacquard S."/>
        </authorList>
    </citation>
    <scope>NUCLEOTIDE SEQUENCE [LARGE SCALE GENOMIC DNA]</scope>
    <source>
        <strain evidence="2 3">MPI-SDFR-AT-0080</strain>
    </source>
</reference>